<protein>
    <submittedName>
        <fullName evidence="1">Aldose 1-epimerase</fullName>
    </submittedName>
</protein>
<proteinExistence type="predicted"/>
<dbReference type="RefSeq" id="WP_112634564.1">
    <property type="nucleotide sequence ID" value="NZ_QMEV01000059.1"/>
</dbReference>
<dbReference type="InterPro" id="IPR011013">
    <property type="entry name" value="Gal_mutarotase_sf_dom"/>
</dbReference>
<dbReference type="CDD" id="cd01081">
    <property type="entry name" value="Aldose_epim"/>
    <property type="match status" value="1"/>
</dbReference>
<dbReference type="GO" id="GO:0005975">
    <property type="term" value="P:carbohydrate metabolic process"/>
    <property type="evidence" value="ECO:0007669"/>
    <property type="project" value="InterPro"/>
</dbReference>
<dbReference type="InterPro" id="IPR014718">
    <property type="entry name" value="GH-type_carb-bd"/>
</dbReference>
<dbReference type="GO" id="GO:0030246">
    <property type="term" value="F:carbohydrate binding"/>
    <property type="evidence" value="ECO:0007669"/>
    <property type="project" value="InterPro"/>
</dbReference>
<dbReference type="Proteomes" id="UP000250915">
    <property type="component" value="Unassembled WGS sequence"/>
</dbReference>
<evidence type="ECO:0000313" key="2">
    <source>
        <dbReference type="Proteomes" id="UP000250915"/>
    </source>
</evidence>
<evidence type="ECO:0000313" key="1">
    <source>
        <dbReference type="EMBL" id="RAV06700.1"/>
    </source>
</evidence>
<accession>A0A329LHJ1</accession>
<comment type="caution">
    <text evidence="1">The sequence shown here is derived from an EMBL/GenBank/DDBJ whole genome shotgun (WGS) entry which is preliminary data.</text>
</comment>
<reference evidence="1 2" key="1">
    <citation type="submission" date="2018-06" db="EMBL/GenBank/DDBJ databases">
        <title>NTM in soil in Japan.</title>
        <authorList>
            <person name="Ohya K."/>
        </authorList>
    </citation>
    <scope>NUCLEOTIDE SEQUENCE [LARGE SCALE GENOMIC DNA]</scope>
    <source>
        <strain evidence="1 2">GF28</strain>
    </source>
</reference>
<dbReference type="Pfam" id="PF01263">
    <property type="entry name" value="Aldose_epim"/>
    <property type="match status" value="1"/>
</dbReference>
<dbReference type="OrthoDB" id="4739604at2"/>
<dbReference type="GO" id="GO:0016853">
    <property type="term" value="F:isomerase activity"/>
    <property type="evidence" value="ECO:0007669"/>
    <property type="project" value="InterPro"/>
</dbReference>
<sequence>MHVVTLRDPASPVVAQFVPEAGMIGTSLRDAGVELLGQRRGLDAYVSDGKTMGIPILYPWANRLGENTYTAQDVTVTLTPGENGVRADPNGLPIHGVLAAYPGWRVTAETDNELTAELDFGADPRLLASFPYPHVLTVAVRLADRTLTVRTTVRATGDRAVPLCFGFHPYLQVPEAPRADWIIETPPLRHLGLDDTGLPTGASEPQPARQEALRDNTFDDAYDQVADGAVFAVSGGGRRIEVHFERGYPAAQIFAPAPEDPTKTIVSFEPMTAPTDALRRGGYRCARPGEPAVTQFSILV</sequence>
<name>A0A329LHJ1_9MYCO</name>
<dbReference type="AlphaFoldDB" id="A0A329LHJ1"/>
<gene>
    <name evidence="1" type="ORF">DQP57_20735</name>
</gene>
<organism evidence="1 2">
    <name type="scientific">Mycobacterium colombiense</name>
    <dbReference type="NCBI Taxonomy" id="339268"/>
    <lineage>
        <taxon>Bacteria</taxon>
        <taxon>Bacillati</taxon>
        <taxon>Actinomycetota</taxon>
        <taxon>Actinomycetes</taxon>
        <taxon>Mycobacteriales</taxon>
        <taxon>Mycobacteriaceae</taxon>
        <taxon>Mycobacterium</taxon>
        <taxon>Mycobacterium avium complex (MAC)</taxon>
    </lineage>
</organism>
<dbReference type="SUPFAM" id="SSF74650">
    <property type="entry name" value="Galactose mutarotase-like"/>
    <property type="match status" value="1"/>
</dbReference>
<dbReference type="InterPro" id="IPR008183">
    <property type="entry name" value="Aldose_1/G6P_1-epimerase"/>
</dbReference>
<dbReference type="EMBL" id="QMEV01000059">
    <property type="protein sequence ID" value="RAV06700.1"/>
    <property type="molecule type" value="Genomic_DNA"/>
</dbReference>
<dbReference type="Gene3D" id="2.70.98.10">
    <property type="match status" value="1"/>
</dbReference>